<organism evidence="7 8">
    <name type="scientific">Tribolium castaneum</name>
    <name type="common">Red flour beetle</name>
    <dbReference type="NCBI Taxonomy" id="7070"/>
    <lineage>
        <taxon>Eukaryota</taxon>
        <taxon>Metazoa</taxon>
        <taxon>Ecdysozoa</taxon>
        <taxon>Arthropoda</taxon>
        <taxon>Hexapoda</taxon>
        <taxon>Insecta</taxon>
        <taxon>Pterygota</taxon>
        <taxon>Neoptera</taxon>
        <taxon>Endopterygota</taxon>
        <taxon>Coleoptera</taxon>
        <taxon>Polyphaga</taxon>
        <taxon>Cucujiformia</taxon>
        <taxon>Tenebrionidae</taxon>
        <taxon>Tenebrionidae incertae sedis</taxon>
        <taxon>Tribolium</taxon>
    </lineage>
</organism>
<dbReference type="Gene3D" id="3.40.50.300">
    <property type="entry name" value="P-loop containing nucleotide triphosphate hydrolases"/>
    <property type="match status" value="2"/>
</dbReference>
<dbReference type="PROSITE" id="PS50076">
    <property type="entry name" value="DNAJ_2"/>
    <property type="match status" value="1"/>
</dbReference>
<dbReference type="PROSITE" id="PS51196">
    <property type="entry name" value="SECA_MOTOR_DEAD"/>
    <property type="match status" value="1"/>
</dbReference>
<sequence>MHRSESKKREEERKQINEISKQPLLTTLETEETLTKLLSALPYDEKDITKHAKIILEQYSYSQQFKLLTNDNFDKVFENVGIETKPTFVIFEKQKNRWVVFCLTRQGDVNLILYKDSSGGDVPSKLEDELRKHFSSMEFVVHNGREHKIDEDYNYGPFCLRNLQIMLDFLKKTPTSLVEEFSKAKFCQTSDVNRDKINNVINSTLDLSKNDNFKTALKEFINKLPLDLSSDIISYQKVLEEELEKGENVDHDKIKQARLKFLNEGNIKKLQDNYKLQKTESEGEYELEIQKNFPKEMETLRNIFTTLEKIKVDKQLFDALENISLILNIDCAKMKSFYEARLQNEENDHEEKLVPEDIDHIAENLPTVKTDPADDCTPLDKLLAEITIGMDQDDSNQKDSALQGDIHQIEAKYNLVQSKYEAWKNSTVKEIHSWARAKKDLLGTSDDEICETIAIANRAFNLLTGFSLRNTQILSVLVFFHGSSSQGRLCQIKTGEGKTVIISLLAVIRALQGWTVDVITSNPLMAADGVAETRRFYSVFNLTVSTNNPGGGDFKLGYSADVLYGTISNFQFDYLKDSFEGYNIRNGRKFGQVILDEVDSMLVDNGGHIAKLASPFPGMECLRYIYINIWEQLQKAEDSFAGEIQEKIASILKLGDKEEARLQYDKLVEEAVSQERKIIKEKIKASNPTDVCLIPQHLKEYVTEKLDVWLKNALHAKYNCHEHQQYRIMTNDTGEQVVTPVDYLNTGVTLRNTIWSNGLHQFVQLKHNLYLTFESLTSSFISNIGYIKCYDDKNIFGLTGTLGSRAEQELLSSIYNVNYAKLPTYKEKRFEELPGLIFDDSSWPVKLTLQLLEKIDEGRAVLAIFETEEDLLSIRKNLELVQTGDFRIRSFAHEENAQETEERVKVGDIILATNIAGRGTNFKTEESLEANGGLHVCVGFLPCNVRVEGQAFGRTSRQGNKGTAQLIIRRSEVDELGLTDPGFSEIKRERDALESKRLEQINNSLVKELNFKDKLFKKFSVFYTNLRKSDSSREFGFVLQDLKEFWAFWLEKKNFNIDNIQSTNEDKEFGEFVKKAGPIADGIISHNPFYCVALADCYLEDEKNQQAKNELHRAIELGGPNNFDLLAGVYLKLFEIAISEGEQIKERFKKAVANIFFIKLHKNEKYKEEAANWLNRAKGAIQKEIDYIQTHLTQDDFNAILHQNLSQNLLVKHLYSRQHCLSLHAANIDNLLDDLAKGSGLDFAGSAETTLENLASISKNPDLTQFITLCELTELHSIGLDTVYCLREIHDVPDAVIKAAQGQIIAGIAALGVGLAFLPIFPLMSNIAGTLISEGVIDIVMQLLTQGNTEFNEADFRKGKFVSYGISLLTFGVSAVTQSVRILSKAVSFCRKLSSFLRRSTYLQKVCTKLAKIVDRLGDCLEKLVTVAKFNKMTKIEQLDELLKLKGSDPKMFEKLGGVTKLGELQNVSKLKELSRCKLLVNFAKEVAWDTSKSIAKSIIKEKVVKPLISQMFEVVFDWIKHKVKKHLADSIRKNHGLVEKIRTVPKETIDDIVDEFITSDNEVTTVLKEIGFGILGEVNNTVVDVFTQTYDNAENLAKLIKCVTKFVSYLDSNLKIGDNNNDVNVVIEEICSTVGDQMASLCFDIVGSNVQWIKDHNFDKEDAYSLLGLDSDALETEVKKKFREKVLELHLDNNLDDSIVEKRFQIFKNAYAEILSKCAVTL</sequence>
<dbReference type="InterPro" id="IPR000185">
    <property type="entry name" value="SecA"/>
</dbReference>
<reference evidence="7 8" key="1">
    <citation type="journal article" date="2008" name="Nature">
        <title>The genome of the model beetle and pest Tribolium castaneum.</title>
        <authorList>
            <consortium name="Tribolium Genome Sequencing Consortium"/>
            <person name="Richards S."/>
            <person name="Gibbs R.A."/>
            <person name="Weinstock G.M."/>
            <person name="Brown S.J."/>
            <person name="Denell R."/>
            <person name="Beeman R.W."/>
            <person name="Gibbs R."/>
            <person name="Beeman R.W."/>
            <person name="Brown S.J."/>
            <person name="Bucher G."/>
            <person name="Friedrich M."/>
            <person name="Grimmelikhuijzen C.J."/>
            <person name="Klingler M."/>
            <person name="Lorenzen M."/>
            <person name="Richards S."/>
            <person name="Roth S."/>
            <person name="Schroder R."/>
            <person name="Tautz D."/>
            <person name="Zdobnov E.M."/>
            <person name="Muzny D."/>
            <person name="Gibbs R.A."/>
            <person name="Weinstock G.M."/>
            <person name="Attaway T."/>
            <person name="Bell S."/>
            <person name="Buhay C.J."/>
            <person name="Chandrabose M.N."/>
            <person name="Chavez D."/>
            <person name="Clerk-Blankenburg K.P."/>
            <person name="Cree A."/>
            <person name="Dao M."/>
            <person name="Davis C."/>
            <person name="Chacko J."/>
            <person name="Dinh H."/>
            <person name="Dugan-Rocha S."/>
            <person name="Fowler G."/>
            <person name="Garner T.T."/>
            <person name="Garnes J."/>
            <person name="Gnirke A."/>
            <person name="Hawes A."/>
            <person name="Hernandez J."/>
            <person name="Hines S."/>
            <person name="Holder M."/>
            <person name="Hume J."/>
            <person name="Jhangiani S.N."/>
            <person name="Joshi V."/>
            <person name="Khan Z.M."/>
            <person name="Jackson L."/>
            <person name="Kovar C."/>
            <person name="Kowis A."/>
            <person name="Lee S."/>
            <person name="Lewis L.R."/>
            <person name="Margolis J."/>
            <person name="Morgan M."/>
            <person name="Nazareth L.V."/>
            <person name="Nguyen N."/>
            <person name="Okwuonu G."/>
            <person name="Parker D."/>
            <person name="Richards S."/>
            <person name="Ruiz S.J."/>
            <person name="Santibanez J."/>
            <person name="Savard J."/>
            <person name="Scherer S.E."/>
            <person name="Schneider B."/>
            <person name="Sodergren E."/>
            <person name="Tautz D."/>
            <person name="Vattahil S."/>
            <person name="Villasana D."/>
            <person name="White C.S."/>
            <person name="Wright R."/>
            <person name="Park Y."/>
            <person name="Beeman R.W."/>
            <person name="Lord J."/>
            <person name="Oppert B."/>
            <person name="Lorenzen M."/>
            <person name="Brown S."/>
            <person name="Wang L."/>
            <person name="Savard J."/>
            <person name="Tautz D."/>
            <person name="Richards S."/>
            <person name="Weinstock G."/>
            <person name="Gibbs R.A."/>
            <person name="Liu Y."/>
            <person name="Worley K."/>
            <person name="Weinstock G."/>
            <person name="Elsik C.G."/>
            <person name="Reese J.T."/>
            <person name="Elhaik E."/>
            <person name="Landan G."/>
            <person name="Graur D."/>
            <person name="Arensburger P."/>
            <person name="Atkinson P."/>
            <person name="Beeman R.W."/>
            <person name="Beidler J."/>
            <person name="Brown S.J."/>
            <person name="Demuth J.P."/>
            <person name="Drury D.W."/>
            <person name="Du Y.Z."/>
            <person name="Fujiwara H."/>
            <person name="Lorenzen M."/>
            <person name="Maselli V."/>
            <person name="Osanai M."/>
            <person name="Park Y."/>
            <person name="Robertson H.M."/>
            <person name="Tu Z."/>
            <person name="Wang J.J."/>
            <person name="Wang S."/>
            <person name="Richards S."/>
            <person name="Song H."/>
            <person name="Zhang L."/>
            <person name="Sodergren E."/>
            <person name="Werner D."/>
            <person name="Stanke M."/>
            <person name="Morgenstern B."/>
            <person name="Solovyev V."/>
            <person name="Kosarev P."/>
            <person name="Brown G."/>
            <person name="Chen H.C."/>
            <person name="Ermolaeva O."/>
            <person name="Hlavina W."/>
            <person name="Kapustin Y."/>
            <person name="Kiryutin B."/>
            <person name="Kitts P."/>
            <person name="Maglott D."/>
            <person name="Pruitt K."/>
            <person name="Sapojnikov V."/>
            <person name="Souvorov A."/>
            <person name="Mackey A.J."/>
            <person name="Waterhouse R.M."/>
            <person name="Wyder S."/>
            <person name="Zdobnov E.M."/>
            <person name="Zdobnov E.M."/>
            <person name="Wyder S."/>
            <person name="Kriventseva E.V."/>
            <person name="Kadowaki T."/>
            <person name="Bork P."/>
            <person name="Aranda M."/>
            <person name="Bao R."/>
            <person name="Beermann A."/>
            <person name="Berns N."/>
            <person name="Bolognesi R."/>
            <person name="Bonneton F."/>
            <person name="Bopp D."/>
            <person name="Brown S.J."/>
            <person name="Bucher G."/>
            <person name="Butts T."/>
            <person name="Chaumot A."/>
            <person name="Denell R.E."/>
            <person name="Ferrier D.E."/>
            <person name="Friedrich M."/>
            <person name="Gordon C.M."/>
            <person name="Jindra M."/>
            <person name="Klingler M."/>
            <person name="Lan Q."/>
            <person name="Lattorff H.M."/>
            <person name="Laudet V."/>
            <person name="von Levetsow C."/>
            <person name="Liu Z."/>
            <person name="Lutz R."/>
            <person name="Lynch J.A."/>
            <person name="da Fonseca R.N."/>
            <person name="Posnien N."/>
            <person name="Reuter R."/>
            <person name="Roth S."/>
            <person name="Savard J."/>
            <person name="Schinko J.B."/>
            <person name="Schmitt C."/>
            <person name="Schoppmeier M."/>
            <person name="Schroder R."/>
            <person name="Shippy T.D."/>
            <person name="Simonnet F."/>
            <person name="Marques-Souza H."/>
            <person name="Tautz D."/>
            <person name="Tomoyasu Y."/>
            <person name="Trauner J."/>
            <person name="Van der Zee M."/>
            <person name="Vervoort M."/>
            <person name="Wittkopp N."/>
            <person name="Wimmer E.A."/>
            <person name="Yang X."/>
            <person name="Jones A.K."/>
            <person name="Sattelle D.B."/>
            <person name="Ebert P.R."/>
            <person name="Nelson D."/>
            <person name="Scott J.G."/>
            <person name="Beeman R.W."/>
            <person name="Muthukrishnan S."/>
            <person name="Kramer K.J."/>
            <person name="Arakane Y."/>
            <person name="Beeman R.W."/>
            <person name="Zhu Q."/>
            <person name="Hogenkamp D."/>
            <person name="Dixit R."/>
            <person name="Oppert B."/>
            <person name="Jiang H."/>
            <person name="Zou Z."/>
            <person name="Marshall J."/>
            <person name="Elpidina E."/>
            <person name="Vinokurov K."/>
            <person name="Oppert C."/>
            <person name="Zou Z."/>
            <person name="Evans J."/>
            <person name="Lu Z."/>
            <person name="Zhao P."/>
            <person name="Sumathipala N."/>
            <person name="Altincicek B."/>
            <person name="Vilcinskas A."/>
            <person name="Williams M."/>
            <person name="Hultmark D."/>
            <person name="Hetru C."/>
            <person name="Jiang H."/>
            <person name="Grimmelikhuijzen C.J."/>
            <person name="Hauser F."/>
            <person name="Cazzamali G."/>
            <person name="Williamson M."/>
            <person name="Park Y."/>
            <person name="Li B."/>
            <person name="Tanaka Y."/>
            <person name="Predel R."/>
            <person name="Neupert S."/>
            <person name="Schachtner J."/>
            <person name="Verleyen P."/>
            <person name="Raible F."/>
            <person name="Bork P."/>
            <person name="Friedrich M."/>
            <person name="Walden K.K."/>
            <person name="Robertson H.M."/>
            <person name="Angeli S."/>
            <person name="Foret S."/>
            <person name="Bucher G."/>
            <person name="Schuetz S."/>
            <person name="Maleszka R."/>
            <person name="Wimmer E.A."/>
            <person name="Beeman R.W."/>
            <person name="Lorenzen M."/>
            <person name="Tomoyasu Y."/>
            <person name="Miller S.C."/>
            <person name="Grossmann D."/>
            <person name="Bucher G."/>
        </authorList>
    </citation>
    <scope>NUCLEOTIDE SEQUENCE [LARGE SCALE GENOMIC DNA]</scope>
    <source>
        <strain evidence="7 8">Georgia GA2</strain>
    </source>
</reference>
<dbReference type="InterPro" id="IPR027417">
    <property type="entry name" value="P-loop_NTPase"/>
</dbReference>
<evidence type="ECO:0000256" key="1">
    <source>
        <dbReference type="ARBA" id="ARBA00022490"/>
    </source>
</evidence>
<dbReference type="Gene3D" id="3.90.1440.10">
    <property type="entry name" value="SecA, preprotein cross-linking domain"/>
    <property type="match status" value="1"/>
</dbReference>
<dbReference type="FunFam" id="3.90.1440.10:FF:000008">
    <property type="entry name" value="Uncharacterized protein"/>
    <property type="match status" value="1"/>
</dbReference>
<dbReference type="InterPro" id="IPR011115">
    <property type="entry name" value="SecA_DEAD"/>
</dbReference>
<dbReference type="EMBL" id="KQ971356">
    <property type="protein sequence ID" value="EFA09123.1"/>
    <property type="molecule type" value="Genomic_DNA"/>
</dbReference>
<dbReference type="Gene3D" id="1.10.287.110">
    <property type="entry name" value="DnaJ domain"/>
    <property type="match status" value="1"/>
</dbReference>
<reference evidence="7 8" key="2">
    <citation type="journal article" date="2010" name="Nucleic Acids Res.">
        <title>BeetleBase in 2010: revisions to provide comprehensive genomic information for Tribolium castaneum.</title>
        <authorList>
            <person name="Kim H.S."/>
            <person name="Murphy T."/>
            <person name="Xia J."/>
            <person name="Caragea D."/>
            <person name="Park Y."/>
            <person name="Beeman R.W."/>
            <person name="Lorenzen M.D."/>
            <person name="Butcher S."/>
            <person name="Manak J.R."/>
            <person name="Brown S.J."/>
        </authorList>
    </citation>
    <scope>GENOME REANNOTATION</scope>
    <source>
        <strain evidence="7 8">Georgia GA2</strain>
    </source>
</reference>
<dbReference type="KEGG" id="tca:103314809"/>
<dbReference type="FunFam" id="3.40.50.300:FF:003215">
    <property type="entry name" value="Si:dkey-187j14.8"/>
    <property type="match status" value="1"/>
</dbReference>
<keyword evidence="3" id="KW-0811">Translocation</keyword>
<evidence type="ECO:0000259" key="5">
    <source>
        <dbReference type="PROSITE" id="PS51194"/>
    </source>
</evidence>
<dbReference type="PANTHER" id="PTHR30612:SF0">
    <property type="entry name" value="CHLOROPLAST PROTEIN-TRANSPORTING ATPASE"/>
    <property type="match status" value="1"/>
</dbReference>
<dbReference type="SMART" id="SM00271">
    <property type="entry name" value="DnaJ"/>
    <property type="match status" value="1"/>
</dbReference>
<evidence type="ECO:0000259" key="6">
    <source>
        <dbReference type="PROSITE" id="PS51196"/>
    </source>
</evidence>
<name>D6WYB0_TRICA</name>
<dbReference type="Proteomes" id="UP000007266">
    <property type="component" value="Linkage group 8"/>
</dbReference>
<dbReference type="OrthoDB" id="6705716at2759"/>
<accession>D6WYB0</accession>
<dbReference type="OMA" id="FWAFWLE"/>
<dbReference type="SUPFAM" id="SSF52540">
    <property type="entry name" value="P-loop containing nucleoside triphosphate hydrolases"/>
    <property type="match status" value="2"/>
</dbReference>
<dbReference type="InterPro" id="IPR001650">
    <property type="entry name" value="Helicase_C-like"/>
</dbReference>
<dbReference type="STRING" id="7070.D6WYB0"/>
<evidence type="ECO:0000256" key="3">
    <source>
        <dbReference type="ARBA" id="ARBA00023010"/>
    </source>
</evidence>
<gene>
    <name evidence="7" type="primary">AUGUSTUS-3.0.2_15984</name>
    <name evidence="7" type="ORF">TcasGA2_TC015984</name>
</gene>
<keyword evidence="1" id="KW-0963">Cytoplasm</keyword>
<keyword evidence="2" id="KW-0813">Transport</keyword>
<dbReference type="GO" id="GO:0016020">
    <property type="term" value="C:membrane"/>
    <property type="evidence" value="ECO:0007669"/>
    <property type="project" value="InterPro"/>
</dbReference>
<dbReference type="InterPro" id="IPR036869">
    <property type="entry name" value="J_dom_sf"/>
</dbReference>
<dbReference type="GO" id="GO:0006605">
    <property type="term" value="P:protein targeting"/>
    <property type="evidence" value="ECO:0007669"/>
    <property type="project" value="InterPro"/>
</dbReference>
<dbReference type="HOGENOM" id="CLU_240216_0_0_1"/>
<proteinExistence type="predicted"/>
<dbReference type="PROSITE" id="PS51194">
    <property type="entry name" value="HELICASE_CTER"/>
    <property type="match status" value="1"/>
</dbReference>
<protein>
    <recommendedName>
        <fullName evidence="9">Protein translocase subunit SecA</fullName>
    </recommendedName>
</protein>
<evidence type="ECO:0000256" key="2">
    <source>
        <dbReference type="ARBA" id="ARBA00022927"/>
    </source>
</evidence>
<feature type="domain" description="Helicase C-terminal" evidence="5">
    <location>
        <begin position="847"/>
        <end position="1009"/>
    </location>
</feature>
<keyword evidence="2" id="KW-0653">Protein transport</keyword>
<evidence type="ECO:0000313" key="7">
    <source>
        <dbReference type="EMBL" id="EFA09123.1"/>
    </source>
</evidence>
<dbReference type="PRINTS" id="PR00906">
    <property type="entry name" value="SECA"/>
</dbReference>
<keyword evidence="8" id="KW-1185">Reference proteome</keyword>
<dbReference type="SUPFAM" id="SSF46565">
    <property type="entry name" value="Chaperone J-domain"/>
    <property type="match status" value="1"/>
</dbReference>
<dbReference type="PANTHER" id="PTHR30612">
    <property type="entry name" value="SECA INNER MEMBRANE COMPONENT OF SEC PROTEIN SECRETION SYSTEM"/>
    <property type="match status" value="1"/>
</dbReference>
<dbReference type="eggNOG" id="ENOG502QS7I">
    <property type="taxonomic scope" value="Eukaryota"/>
</dbReference>
<dbReference type="InParanoid" id="D6WYB0"/>
<dbReference type="GO" id="GO:0017038">
    <property type="term" value="P:protein import"/>
    <property type="evidence" value="ECO:0007669"/>
    <property type="project" value="InterPro"/>
</dbReference>
<feature type="domain" description="SecA family profile" evidence="6">
    <location>
        <begin position="381"/>
        <end position="999"/>
    </location>
</feature>
<dbReference type="GO" id="GO:0005524">
    <property type="term" value="F:ATP binding"/>
    <property type="evidence" value="ECO:0000318"/>
    <property type="project" value="GO_Central"/>
</dbReference>
<dbReference type="Pfam" id="PF07517">
    <property type="entry name" value="SecA_DEAD"/>
    <property type="match status" value="1"/>
</dbReference>
<dbReference type="Pfam" id="PF00226">
    <property type="entry name" value="DnaJ"/>
    <property type="match status" value="1"/>
</dbReference>
<evidence type="ECO:0000259" key="4">
    <source>
        <dbReference type="PROSITE" id="PS50076"/>
    </source>
</evidence>
<dbReference type="CDD" id="cd06257">
    <property type="entry name" value="DnaJ"/>
    <property type="match status" value="1"/>
</dbReference>
<dbReference type="GO" id="GO:0006886">
    <property type="term" value="P:intracellular protein transport"/>
    <property type="evidence" value="ECO:0007669"/>
    <property type="project" value="InterPro"/>
</dbReference>
<feature type="domain" description="J" evidence="4">
    <location>
        <begin position="1663"/>
        <end position="1720"/>
    </location>
</feature>
<evidence type="ECO:0000313" key="8">
    <source>
        <dbReference type="Proteomes" id="UP000007266"/>
    </source>
</evidence>
<dbReference type="PhylomeDB" id="D6WYB0"/>
<dbReference type="InterPro" id="IPR001623">
    <property type="entry name" value="DnaJ_domain"/>
</dbReference>
<dbReference type="InterPro" id="IPR014018">
    <property type="entry name" value="SecA_motor_DEAD"/>
</dbReference>
<evidence type="ECO:0008006" key="9">
    <source>
        <dbReference type="Google" id="ProtNLM"/>
    </source>
</evidence>
<dbReference type="SMART" id="SM00957">
    <property type="entry name" value="SecA_DEAD"/>
    <property type="match status" value="1"/>
</dbReference>